<keyword evidence="7 9" id="KW-0326">Glycosidase</keyword>
<dbReference type="InterPro" id="IPR000322">
    <property type="entry name" value="Glyco_hydro_31_TIM"/>
</dbReference>
<dbReference type="InterPro" id="IPR011013">
    <property type="entry name" value="Gal_mutarotase_sf_dom"/>
</dbReference>
<evidence type="ECO:0000256" key="3">
    <source>
        <dbReference type="ARBA" id="ARBA00012741"/>
    </source>
</evidence>
<evidence type="ECO:0000259" key="12">
    <source>
        <dbReference type="Pfam" id="PF21365"/>
    </source>
</evidence>
<evidence type="ECO:0000259" key="11">
    <source>
        <dbReference type="Pfam" id="PF13802"/>
    </source>
</evidence>
<comment type="caution">
    <text evidence="13">The sequence shown here is derived from an EMBL/GenBank/DDBJ whole genome shotgun (WGS) entry which is preliminary data.</text>
</comment>
<dbReference type="SUPFAM" id="SSF74650">
    <property type="entry name" value="Galactose mutarotase-like"/>
    <property type="match status" value="1"/>
</dbReference>
<dbReference type="SUPFAM" id="SSF51445">
    <property type="entry name" value="(Trans)glycosidases"/>
    <property type="match status" value="1"/>
</dbReference>
<dbReference type="FunFam" id="2.60.40.1180:FF:000001">
    <property type="entry name" value="Maltase-glucoamylase, intestinal"/>
    <property type="match status" value="1"/>
</dbReference>
<evidence type="ECO:0000313" key="14">
    <source>
        <dbReference type="Proteomes" id="UP000593571"/>
    </source>
</evidence>
<dbReference type="Gene3D" id="3.20.20.80">
    <property type="entry name" value="Glycosidases"/>
    <property type="match status" value="1"/>
</dbReference>
<dbReference type="AlphaFoldDB" id="A0A7J8JGK5"/>
<dbReference type="InterPro" id="IPR030459">
    <property type="entry name" value="Glyco_hydro_31_CS"/>
</dbReference>
<dbReference type="Pfam" id="PF21365">
    <property type="entry name" value="Glyco_hydro_31_3rd"/>
    <property type="match status" value="1"/>
</dbReference>
<evidence type="ECO:0000313" key="13">
    <source>
        <dbReference type="EMBL" id="KAF6496023.1"/>
    </source>
</evidence>
<dbReference type="EC" id="3.2.1.20" evidence="3"/>
<comment type="similarity">
    <text evidence="2 9">Belongs to the glycosyl hydrolase 31 family.</text>
</comment>
<comment type="catalytic activity">
    <reaction evidence="1">
        <text>Hydrolysis of terminal, non-reducing (1-&gt;4)-linked alpha-D-glucose residues with release of alpha-D-glucose.</text>
        <dbReference type="EC" id="3.2.1.20"/>
    </reaction>
</comment>
<dbReference type="Pfam" id="PF13802">
    <property type="entry name" value="Gal_mutarotas_2"/>
    <property type="match status" value="1"/>
</dbReference>
<reference evidence="13 14" key="1">
    <citation type="journal article" date="2020" name="Nature">
        <title>Six reference-quality genomes reveal evolution of bat adaptations.</title>
        <authorList>
            <person name="Jebb D."/>
            <person name="Huang Z."/>
            <person name="Pippel M."/>
            <person name="Hughes G.M."/>
            <person name="Lavrichenko K."/>
            <person name="Devanna P."/>
            <person name="Winkler S."/>
            <person name="Jermiin L.S."/>
            <person name="Skirmuntt E.C."/>
            <person name="Katzourakis A."/>
            <person name="Burkitt-Gray L."/>
            <person name="Ray D.A."/>
            <person name="Sullivan K.A.M."/>
            <person name="Roscito J.G."/>
            <person name="Kirilenko B.M."/>
            <person name="Davalos L.M."/>
            <person name="Corthals A.P."/>
            <person name="Power M.L."/>
            <person name="Jones G."/>
            <person name="Ransome R.D."/>
            <person name="Dechmann D.K.N."/>
            <person name="Locatelli A.G."/>
            <person name="Puechmaille S.J."/>
            <person name="Fedrigo O."/>
            <person name="Jarvis E.D."/>
            <person name="Hiller M."/>
            <person name="Vernes S.C."/>
            <person name="Myers E.W."/>
            <person name="Teeling E.C."/>
        </authorList>
    </citation>
    <scope>NUCLEOTIDE SEQUENCE [LARGE SCALE GENOMIC DNA]</scope>
    <source>
        <strain evidence="13">MRouAeg1</strain>
        <tissue evidence="13">Muscle</tissue>
    </source>
</reference>
<sequence>MKDAPQKTALGWRLTLIKRDSISLFGNDISPVVMDVEFHTEDRLRFKVYDPNNKRFEVPLDIESSSNLSLDPNYDVEFVDNTVLQFKVMRKQTRTVLWETTFGGLIFSNQYIQMMTSVPSTSVYGFGEHEHPSFKHDMNFVRYGMFSRDQSPTAFSNLYGVHPFYMCIENDFNAHGVLLLNSNAQDVTLSPFPSLTFRTIGGILDFYMFLGPTPENVIQQYTEAIGRPYIPPYWSLGFQLSRWGYNSLDVLKKTVERLKQYDIPHDVQYGDIDQMEHHLDFTYDKASFAGLPEYIKELKNDGIHYVIILDPFVTKDEPLGTYKPYELGEDLGIWINNSDGFTPAIGKAWPPGDSVYPDYTNPQTAEWLTQMCIEYKNTIDFDGIWINMNEPANFLNGQQSGCEENNLNYPPYVPDITGGLLAERTLCPNSKTFLGYHYDTHSLFGWSQAKLTFYACQNATGNRAFVLSCSTFAGSGKYTGHWLGDNFSRWKDMHMSIIGMLEFNLFGIPYVGADICGFNEETTYELCLRWMQLGAFYPFSRNHNAIGNKEQDPGAFGEEFATISRSALRIRYLLLPYLYTLFYQSHVSGSTVVRGLMHEFTSDPETQDIDRAFLWGPALMITPVLEEGARSVSVYFPEASWFDFYTGGQVSPSWQKKSVEVPAPLDIIPLFIRGGYILPTQLPARTTELSRMNPFSLIIALDERGEASGSLFWDDGDSIDSVEKDEYFYVEYQFSNRALNATVVKNGYRGIASLVYGTVQILGFTSKPNVIFVNGDTVPASRIQYHSNGKITLWISAPLFQDLSISFEN</sequence>
<evidence type="ECO:0000259" key="10">
    <source>
        <dbReference type="Pfam" id="PF01055"/>
    </source>
</evidence>
<dbReference type="Gene3D" id="2.60.40.1180">
    <property type="entry name" value="Golgi alpha-mannosidase II"/>
    <property type="match status" value="2"/>
</dbReference>
<proteinExistence type="inferred from homology"/>
<evidence type="ECO:0000256" key="4">
    <source>
        <dbReference type="ARBA" id="ARBA00022729"/>
    </source>
</evidence>
<dbReference type="Proteomes" id="UP000593571">
    <property type="component" value="Unassembled WGS sequence"/>
</dbReference>
<dbReference type="InterPro" id="IPR017853">
    <property type="entry name" value="GH"/>
</dbReference>
<dbReference type="EMBL" id="JACASE010000002">
    <property type="protein sequence ID" value="KAF6496023.1"/>
    <property type="molecule type" value="Genomic_DNA"/>
</dbReference>
<dbReference type="FunFam" id="2.60.40.1760:FF:000001">
    <property type="entry name" value="Maltase-glucoamylase, intestinal"/>
    <property type="match status" value="1"/>
</dbReference>
<dbReference type="CDD" id="cd14752">
    <property type="entry name" value="GH31_N"/>
    <property type="match status" value="1"/>
</dbReference>
<feature type="domain" description="Glycoside hydrolase family 31 TIM barrel" evidence="10">
    <location>
        <begin position="228"/>
        <end position="581"/>
    </location>
</feature>
<feature type="domain" description="Glycosyl hydrolase family 31 C-terminal" evidence="12">
    <location>
        <begin position="589"/>
        <end position="678"/>
    </location>
</feature>
<gene>
    <name evidence="13" type="ORF">HJG63_010285</name>
</gene>
<organism evidence="13 14">
    <name type="scientific">Rousettus aegyptiacus</name>
    <name type="common">Egyptian fruit bat</name>
    <name type="synonym">Pteropus aegyptiacus</name>
    <dbReference type="NCBI Taxonomy" id="9407"/>
    <lineage>
        <taxon>Eukaryota</taxon>
        <taxon>Metazoa</taxon>
        <taxon>Chordata</taxon>
        <taxon>Craniata</taxon>
        <taxon>Vertebrata</taxon>
        <taxon>Euteleostomi</taxon>
        <taxon>Mammalia</taxon>
        <taxon>Eutheria</taxon>
        <taxon>Laurasiatheria</taxon>
        <taxon>Chiroptera</taxon>
        <taxon>Yinpterochiroptera</taxon>
        <taxon>Pteropodoidea</taxon>
        <taxon>Pteropodidae</taxon>
        <taxon>Rousettinae</taxon>
        <taxon>Rousettus</taxon>
    </lineage>
</organism>
<dbReference type="InterPro" id="IPR025887">
    <property type="entry name" value="Glyco_hydro_31_N_dom"/>
</dbReference>
<evidence type="ECO:0000256" key="5">
    <source>
        <dbReference type="ARBA" id="ARBA00022801"/>
    </source>
</evidence>
<dbReference type="InterPro" id="IPR048395">
    <property type="entry name" value="Glyco_hydro_31_C"/>
</dbReference>
<dbReference type="GO" id="GO:0030246">
    <property type="term" value="F:carbohydrate binding"/>
    <property type="evidence" value="ECO:0007669"/>
    <property type="project" value="InterPro"/>
</dbReference>
<evidence type="ECO:0000256" key="6">
    <source>
        <dbReference type="ARBA" id="ARBA00023180"/>
    </source>
</evidence>
<dbReference type="GO" id="GO:0005975">
    <property type="term" value="P:carbohydrate metabolic process"/>
    <property type="evidence" value="ECO:0007669"/>
    <property type="project" value="InterPro"/>
</dbReference>
<dbReference type="Gene3D" id="2.60.40.1760">
    <property type="entry name" value="glycosyl hydrolase (family 31)"/>
    <property type="match status" value="1"/>
</dbReference>
<keyword evidence="5 9" id="KW-0378">Hydrolase</keyword>
<evidence type="ECO:0000256" key="9">
    <source>
        <dbReference type="RuleBase" id="RU361185"/>
    </source>
</evidence>
<dbReference type="InterPro" id="IPR013780">
    <property type="entry name" value="Glyco_hydro_b"/>
</dbReference>
<keyword evidence="4" id="KW-0732">Signal</keyword>
<name>A0A7J8JGK5_ROUAE</name>
<feature type="domain" description="Glycoside hydrolase family 31 N-terminal" evidence="11">
    <location>
        <begin position="108"/>
        <end position="183"/>
    </location>
</feature>
<evidence type="ECO:0000256" key="2">
    <source>
        <dbReference type="ARBA" id="ARBA00007806"/>
    </source>
</evidence>
<dbReference type="SUPFAM" id="SSF51011">
    <property type="entry name" value="Glycosyl hydrolase domain"/>
    <property type="match status" value="1"/>
</dbReference>
<evidence type="ECO:0000256" key="7">
    <source>
        <dbReference type="ARBA" id="ARBA00023295"/>
    </source>
</evidence>
<evidence type="ECO:0000256" key="8">
    <source>
        <dbReference type="ARBA" id="ARBA00041343"/>
    </source>
</evidence>
<dbReference type="Pfam" id="PF01055">
    <property type="entry name" value="Glyco_hydro_31_2nd"/>
    <property type="match status" value="1"/>
</dbReference>
<accession>A0A7J8JGK5</accession>
<dbReference type="GO" id="GO:0004558">
    <property type="term" value="F:alpha-1,4-glucosidase activity"/>
    <property type="evidence" value="ECO:0007669"/>
    <property type="project" value="TreeGrafter"/>
</dbReference>
<evidence type="ECO:0000256" key="1">
    <source>
        <dbReference type="ARBA" id="ARBA00001657"/>
    </source>
</evidence>
<protein>
    <recommendedName>
        <fullName evidence="3">alpha-glucosidase</fullName>
        <ecNumber evidence="3">3.2.1.20</ecNumber>
    </recommendedName>
    <alternativeName>
        <fullName evidence="8">Maltase</fullName>
    </alternativeName>
</protein>
<dbReference type="PANTHER" id="PTHR22762:SF133">
    <property type="entry name" value="P-TYPE DOMAIN-CONTAINING PROTEIN"/>
    <property type="match status" value="1"/>
</dbReference>
<keyword evidence="6" id="KW-0325">Glycoprotein</keyword>
<dbReference type="PANTHER" id="PTHR22762">
    <property type="entry name" value="ALPHA-GLUCOSIDASE"/>
    <property type="match status" value="1"/>
</dbReference>
<dbReference type="PROSITE" id="PS00707">
    <property type="entry name" value="GLYCOSYL_HYDROL_F31_2"/>
    <property type="match status" value="1"/>
</dbReference>
<dbReference type="CDD" id="cd06602">
    <property type="entry name" value="GH31_MGAM_SI_GAA"/>
    <property type="match status" value="1"/>
</dbReference>
<keyword evidence="14" id="KW-1185">Reference proteome</keyword>